<dbReference type="InterPro" id="IPR014001">
    <property type="entry name" value="Helicase_ATP-bd"/>
</dbReference>
<dbReference type="InterPro" id="IPR003593">
    <property type="entry name" value="AAA+_ATPase"/>
</dbReference>
<keyword evidence="5" id="KW-0547">Nucleotide-binding</keyword>
<dbReference type="PANTHER" id="PTHR10887">
    <property type="entry name" value="DNA2/NAM7 HELICASE FAMILY"/>
    <property type="match status" value="1"/>
</dbReference>
<dbReference type="KEGG" id="ptm:GSPATT00034062001"/>
<dbReference type="HOGENOM" id="CLU_001666_4_3_1"/>
<protein>
    <recommendedName>
        <fullName evidence="13">Upf1 domain-containing protein</fullName>
    </recommendedName>
</protein>
<dbReference type="PANTHER" id="PTHR10887:SF364">
    <property type="entry name" value="REGULATOR OF NONSENSE TRANSCRIPTS 1"/>
    <property type="match status" value="1"/>
</dbReference>
<comment type="catalytic activity">
    <reaction evidence="11">
        <text>ATP + H2O = ADP + phosphate + H(+)</text>
        <dbReference type="Rhea" id="RHEA:13065"/>
        <dbReference type="ChEBI" id="CHEBI:15377"/>
        <dbReference type="ChEBI" id="CHEBI:15378"/>
        <dbReference type="ChEBI" id="CHEBI:30616"/>
        <dbReference type="ChEBI" id="CHEBI:43474"/>
        <dbReference type="ChEBI" id="CHEBI:456216"/>
        <dbReference type="EC" id="3.6.4.12"/>
    </reaction>
    <physiologicalReaction direction="left-to-right" evidence="11">
        <dbReference type="Rhea" id="RHEA:13066"/>
    </physiologicalReaction>
</comment>
<keyword evidence="10" id="KW-0067">ATP-binding</keyword>
<evidence type="ECO:0000256" key="7">
    <source>
        <dbReference type="ARBA" id="ARBA00022801"/>
    </source>
</evidence>
<comment type="similarity">
    <text evidence="2">Belongs to the DNA2/NAM7 helicase family.</text>
</comment>
<dbReference type="Pfam" id="PF13087">
    <property type="entry name" value="AAA_12"/>
    <property type="match status" value="1"/>
</dbReference>
<keyword evidence="3" id="KW-0963">Cytoplasm</keyword>
<dbReference type="InterPro" id="IPR045055">
    <property type="entry name" value="DNA2/NAM7-like"/>
</dbReference>
<dbReference type="InterPro" id="IPR041679">
    <property type="entry name" value="DNA2/NAM7-like_C"/>
</dbReference>
<evidence type="ECO:0000259" key="13">
    <source>
        <dbReference type="PROSITE" id="PS51997"/>
    </source>
</evidence>
<evidence type="ECO:0000256" key="9">
    <source>
        <dbReference type="ARBA" id="ARBA00022833"/>
    </source>
</evidence>
<evidence type="ECO:0000313" key="15">
    <source>
        <dbReference type="Proteomes" id="UP000000600"/>
    </source>
</evidence>
<reference evidence="14 15" key="1">
    <citation type="journal article" date="2006" name="Nature">
        <title>Global trends of whole-genome duplications revealed by the ciliate Paramecium tetraurelia.</title>
        <authorList>
            <consortium name="Genoscope"/>
            <person name="Aury J.-M."/>
            <person name="Jaillon O."/>
            <person name="Duret L."/>
            <person name="Noel B."/>
            <person name="Jubin C."/>
            <person name="Porcel B.M."/>
            <person name="Segurens B."/>
            <person name="Daubin V."/>
            <person name="Anthouard V."/>
            <person name="Aiach N."/>
            <person name="Arnaiz O."/>
            <person name="Billaut A."/>
            <person name="Beisson J."/>
            <person name="Blanc I."/>
            <person name="Bouhouche K."/>
            <person name="Camara F."/>
            <person name="Duharcourt S."/>
            <person name="Guigo R."/>
            <person name="Gogendeau D."/>
            <person name="Katinka M."/>
            <person name="Keller A.-M."/>
            <person name="Kissmehl R."/>
            <person name="Klotz C."/>
            <person name="Koll F."/>
            <person name="Le Moue A."/>
            <person name="Lepere C."/>
            <person name="Malinsky S."/>
            <person name="Nowacki M."/>
            <person name="Nowak J.K."/>
            <person name="Plattner H."/>
            <person name="Poulain J."/>
            <person name="Ruiz F."/>
            <person name="Serrano V."/>
            <person name="Zagulski M."/>
            <person name="Dessen P."/>
            <person name="Betermier M."/>
            <person name="Weissenbach J."/>
            <person name="Scarpelli C."/>
            <person name="Schachter V."/>
            <person name="Sperling L."/>
            <person name="Meyer E."/>
            <person name="Cohen J."/>
            <person name="Wincker P."/>
        </authorList>
    </citation>
    <scope>NUCLEOTIDE SEQUENCE [LARGE SCALE GENOMIC DNA]</scope>
    <source>
        <strain evidence="14 15">Stock d4-2</strain>
    </source>
</reference>
<dbReference type="GO" id="GO:0000184">
    <property type="term" value="P:nuclear-transcribed mRNA catabolic process, nonsense-mediated decay"/>
    <property type="evidence" value="ECO:0000318"/>
    <property type="project" value="GO_Central"/>
</dbReference>
<dbReference type="Proteomes" id="UP000000600">
    <property type="component" value="Unassembled WGS sequence"/>
</dbReference>
<keyword evidence="9" id="KW-0862">Zinc</keyword>
<evidence type="ECO:0000256" key="6">
    <source>
        <dbReference type="ARBA" id="ARBA00022771"/>
    </source>
</evidence>
<dbReference type="CDD" id="cd18039">
    <property type="entry name" value="DEXXQc_UPF1"/>
    <property type="match status" value="1"/>
</dbReference>
<dbReference type="OMA" id="LEFNTHG"/>
<dbReference type="PROSITE" id="PS51997">
    <property type="entry name" value="UPF1_CH_RICH"/>
    <property type="match status" value="1"/>
</dbReference>
<comment type="caution">
    <text evidence="12">Lacks conserved residue(s) required for the propagation of feature annotation.</text>
</comment>
<dbReference type="OrthoDB" id="6513042at2759"/>
<evidence type="ECO:0000256" key="10">
    <source>
        <dbReference type="ARBA" id="ARBA00022840"/>
    </source>
</evidence>
<evidence type="ECO:0000256" key="5">
    <source>
        <dbReference type="ARBA" id="ARBA00022741"/>
    </source>
</evidence>
<dbReference type="InterPro" id="IPR018999">
    <property type="entry name" value="UPF1_CH/ZBD"/>
</dbReference>
<gene>
    <name evidence="14" type="ORF">GSPATT00034062001</name>
</gene>
<dbReference type="SMART" id="SM00382">
    <property type="entry name" value="AAA"/>
    <property type="match status" value="1"/>
</dbReference>
<keyword evidence="15" id="KW-1185">Reference proteome</keyword>
<dbReference type="GO" id="GO:0003678">
    <property type="term" value="F:DNA helicase activity"/>
    <property type="evidence" value="ECO:0007669"/>
    <property type="project" value="UniProtKB-EC"/>
</dbReference>
<dbReference type="CDD" id="cd18808">
    <property type="entry name" value="SF1_C_Upf1"/>
    <property type="match status" value="1"/>
</dbReference>
<dbReference type="SMART" id="SM00487">
    <property type="entry name" value="DEXDc"/>
    <property type="match status" value="1"/>
</dbReference>
<sequence length="935" mass="106835">MEETIEKFRRTTEQQIQVAEHSCEQVVERLLFSYCLQSDVNAVAQCLTCKRWYCNSATKSGSHIILHLIKNKHSQISLHSKNKVEITTIECYGCEQKNLFTLGQVNGTNKENILILCRGCLPLRQLGEITWDSNDYQPLIKDKSIQEWLLGQGDKINSRMVTLERINQYEEERKKKEGLKFDDLDRKGPNQQLKEVQLRYKDANHYQQVFSPLVKLEEEQDKQVKEGQVVQSVKVKWDLSLKKKRLAYFLYGGREEFDTNTLLGSEMQLSLKNGNYNWQSKGTVIKVINNEEICLELHQNDPPPNNIEEGYTVECIWVSTTFKRMQIGLKTFLTQSSSTSNYLYKMILGRIDTLAPPTAVESIPQKLSAPNLPDLNVYQADAVKKALKSPLSLIQGPPGTGKTVTSATIVYQLVKAMEKQKQRGQILVCAPSNIVVDQLAEKINKTGVKVVRLCSKTRESVSTNIEFLTLHSQVRSLDIPQYHQLQAFYELLDQQGELDQKDEQVFIRMRDEAEKEIIEQADIICTTCIGSADKRLKEMRFLFVLIDEATQAIEPECLLPMLKGAKHVILVGDHRQLGPVVQSREAASVGLDRSLFERLVQLGIRPVRLQVQYRMHPELTVFPSNTFYEGTLQNGVTISDRTHSGNFPWPNKQKPMIFINVTGQEQLSASGTSYLNTQEAVAVEQAVYYLYQNTVKLNKIGIITPYKGQRTYILSYLQRNGQLPYNQYRDIEVASVDGFQGREKDFIIISCVRSNDTQGIGFLTNPRRLNVTITRARYGLIVIGNARVLSKDNLWNNMLNHFKDLDLLMEGSLPNLKSSQMKFRPPQKFIPERRNNTMNGNNDEKSVYSYAQTDNLNQFDHDLGEFPLTKGVRNSEFGFNFIPDTQAFIKVADQNEIRRNQDLQEIDQSNVINIGQPPSSIMQIGTFQNDLQLDV</sequence>
<dbReference type="Pfam" id="PF13086">
    <property type="entry name" value="AAA_11"/>
    <property type="match status" value="2"/>
</dbReference>
<dbReference type="InterPro" id="IPR040812">
    <property type="entry name" value="UPF1_1B_dom"/>
</dbReference>
<dbReference type="Pfam" id="PF09416">
    <property type="entry name" value="UPF1_Zn_bind"/>
    <property type="match status" value="1"/>
</dbReference>
<dbReference type="GO" id="GO:0016787">
    <property type="term" value="F:hydrolase activity"/>
    <property type="evidence" value="ECO:0007669"/>
    <property type="project" value="UniProtKB-KW"/>
</dbReference>
<organism evidence="14 15">
    <name type="scientific">Paramecium tetraurelia</name>
    <dbReference type="NCBI Taxonomy" id="5888"/>
    <lineage>
        <taxon>Eukaryota</taxon>
        <taxon>Sar</taxon>
        <taxon>Alveolata</taxon>
        <taxon>Ciliophora</taxon>
        <taxon>Intramacronucleata</taxon>
        <taxon>Oligohymenophorea</taxon>
        <taxon>Peniculida</taxon>
        <taxon>Parameciidae</taxon>
        <taxon>Paramecium</taxon>
    </lineage>
</organism>
<dbReference type="RefSeq" id="XP_001431984.1">
    <property type="nucleotide sequence ID" value="XM_001431947.1"/>
</dbReference>
<evidence type="ECO:0000256" key="3">
    <source>
        <dbReference type="ARBA" id="ARBA00022490"/>
    </source>
</evidence>
<dbReference type="CDD" id="cd21407">
    <property type="entry name" value="1B_UPF1-like"/>
    <property type="match status" value="1"/>
</dbReference>
<keyword evidence="6" id="KW-0863">Zinc-finger</keyword>
<dbReference type="eggNOG" id="KOG1802">
    <property type="taxonomic scope" value="Eukaryota"/>
</dbReference>
<evidence type="ECO:0000256" key="12">
    <source>
        <dbReference type="PROSITE-ProRule" id="PRU01341"/>
    </source>
</evidence>
<dbReference type="GO" id="GO:0003723">
    <property type="term" value="F:RNA binding"/>
    <property type="evidence" value="ECO:0000318"/>
    <property type="project" value="GO_Central"/>
</dbReference>
<evidence type="ECO:0000256" key="11">
    <source>
        <dbReference type="ARBA" id="ARBA00048432"/>
    </source>
</evidence>
<dbReference type="FunFam" id="3.40.50.300:FF:000097">
    <property type="entry name" value="Regulator of nonsense transcripts 1"/>
    <property type="match status" value="1"/>
</dbReference>
<dbReference type="Pfam" id="PF18141">
    <property type="entry name" value="UPF1_1B_dom"/>
    <property type="match status" value="1"/>
</dbReference>
<name>A0C1B9_PARTE</name>
<dbReference type="AlphaFoldDB" id="A0C1B9"/>
<keyword evidence="8" id="KW-0347">Helicase</keyword>
<dbReference type="Gene3D" id="6.10.140.1240">
    <property type="match status" value="1"/>
</dbReference>
<dbReference type="GO" id="GO:0005737">
    <property type="term" value="C:cytoplasm"/>
    <property type="evidence" value="ECO:0000318"/>
    <property type="project" value="GO_Central"/>
</dbReference>
<proteinExistence type="inferred from homology"/>
<dbReference type="Gene3D" id="3.40.50.300">
    <property type="entry name" value="P-loop containing nucleotide triphosphate hydrolases"/>
    <property type="match status" value="2"/>
</dbReference>
<accession>A0C1B9</accession>
<dbReference type="InParanoid" id="A0C1B9"/>
<dbReference type="Gene3D" id="2.40.30.230">
    <property type="match status" value="1"/>
</dbReference>
<evidence type="ECO:0000313" key="14">
    <source>
        <dbReference type="EMBL" id="CAK64586.1"/>
    </source>
</evidence>
<dbReference type="CDD" id="cd21400">
    <property type="entry name" value="ZBD_UPF1-like"/>
    <property type="match status" value="1"/>
</dbReference>
<dbReference type="GO" id="GO:0003724">
    <property type="term" value="F:RNA helicase activity"/>
    <property type="evidence" value="ECO:0000318"/>
    <property type="project" value="GO_Central"/>
</dbReference>
<dbReference type="InterPro" id="IPR041677">
    <property type="entry name" value="DNA2/NAM7_AAA_11"/>
</dbReference>
<evidence type="ECO:0000256" key="1">
    <source>
        <dbReference type="ARBA" id="ARBA00004496"/>
    </source>
</evidence>
<dbReference type="InterPro" id="IPR047187">
    <property type="entry name" value="SF1_C_Upf1"/>
</dbReference>
<dbReference type="EMBL" id="CT868032">
    <property type="protein sequence ID" value="CAK64586.1"/>
    <property type="molecule type" value="Genomic_DNA"/>
</dbReference>
<dbReference type="GeneID" id="5017768"/>
<dbReference type="InterPro" id="IPR027417">
    <property type="entry name" value="P-loop_NTPase"/>
</dbReference>
<keyword evidence="7" id="KW-0378">Hydrolase</keyword>
<dbReference type="FunCoup" id="A0C1B9">
    <property type="interactions" value="1209"/>
</dbReference>
<feature type="domain" description="Upf1" evidence="13">
    <location>
        <begin position="24"/>
        <end position="176"/>
    </location>
</feature>
<dbReference type="SUPFAM" id="SSF52540">
    <property type="entry name" value="P-loop containing nucleoside triphosphate hydrolases"/>
    <property type="match status" value="1"/>
</dbReference>
<keyword evidence="4" id="KW-0479">Metal-binding</keyword>
<evidence type="ECO:0000256" key="2">
    <source>
        <dbReference type="ARBA" id="ARBA00007913"/>
    </source>
</evidence>
<evidence type="ECO:0000256" key="8">
    <source>
        <dbReference type="ARBA" id="ARBA00022806"/>
    </source>
</evidence>
<dbReference type="STRING" id="5888.A0C1B9"/>
<dbReference type="GO" id="GO:0005524">
    <property type="term" value="F:ATP binding"/>
    <property type="evidence" value="ECO:0007669"/>
    <property type="project" value="UniProtKB-KW"/>
</dbReference>
<dbReference type="GO" id="GO:0008270">
    <property type="term" value="F:zinc ion binding"/>
    <property type="evidence" value="ECO:0007669"/>
    <property type="project" value="UniProtKB-KW"/>
</dbReference>
<comment type="subcellular location">
    <subcellularLocation>
        <location evidence="1">Cytoplasm</location>
    </subcellularLocation>
</comment>
<evidence type="ECO:0000256" key="4">
    <source>
        <dbReference type="ARBA" id="ARBA00022723"/>
    </source>
</evidence>